<dbReference type="InterPro" id="IPR013977">
    <property type="entry name" value="GcvT_C"/>
</dbReference>
<dbReference type="Gene3D" id="3.30.9.10">
    <property type="entry name" value="D-Amino Acid Oxidase, subunit A, domain 2"/>
    <property type="match status" value="1"/>
</dbReference>
<comment type="similarity">
    <text evidence="1">Belongs to the GcvT family.</text>
</comment>
<evidence type="ECO:0000259" key="4">
    <source>
        <dbReference type="Pfam" id="PF01571"/>
    </source>
</evidence>
<organism evidence="7 8">
    <name type="scientific">Ruegeria atlantica</name>
    <dbReference type="NCBI Taxonomy" id="81569"/>
    <lineage>
        <taxon>Bacteria</taxon>
        <taxon>Pseudomonadati</taxon>
        <taxon>Pseudomonadota</taxon>
        <taxon>Alphaproteobacteria</taxon>
        <taxon>Rhodobacterales</taxon>
        <taxon>Roseobacteraceae</taxon>
        <taxon>Ruegeria</taxon>
    </lineage>
</organism>
<evidence type="ECO:0000259" key="5">
    <source>
        <dbReference type="Pfam" id="PF08669"/>
    </source>
</evidence>
<accession>A0A0P1ENN0</accession>
<dbReference type="Gene3D" id="3.50.50.60">
    <property type="entry name" value="FAD/NAD(P)-binding domain"/>
    <property type="match status" value="1"/>
</dbReference>
<dbReference type="InterPro" id="IPR029043">
    <property type="entry name" value="GcvT/YgfZ_C"/>
</dbReference>
<keyword evidence="2" id="KW-0560">Oxidoreductase</keyword>
<dbReference type="PANTHER" id="PTHR43757:SF15">
    <property type="entry name" value="PYRUVATE DEHYDROGENASE PHOSPHATASE REGULATORY SUBUNIT, MITOCHONDRIAL-LIKE"/>
    <property type="match status" value="1"/>
</dbReference>
<dbReference type="EMBL" id="CYPS01000033">
    <property type="protein sequence ID" value="CUH43039.1"/>
    <property type="molecule type" value="Genomic_DNA"/>
</dbReference>
<dbReference type="GO" id="GO:0016491">
    <property type="term" value="F:oxidoreductase activity"/>
    <property type="evidence" value="ECO:0007669"/>
    <property type="project" value="UniProtKB-KW"/>
</dbReference>
<dbReference type="InterPro" id="IPR032503">
    <property type="entry name" value="FAO_M"/>
</dbReference>
<dbReference type="InterPro" id="IPR006076">
    <property type="entry name" value="FAD-dep_OxRdtase"/>
</dbReference>
<evidence type="ECO:0000259" key="6">
    <source>
        <dbReference type="Pfam" id="PF16350"/>
    </source>
</evidence>
<dbReference type="Pfam" id="PF16350">
    <property type="entry name" value="FAO_M"/>
    <property type="match status" value="1"/>
</dbReference>
<dbReference type="Proteomes" id="UP000050786">
    <property type="component" value="Unassembled WGS sequence"/>
</dbReference>
<feature type="domain" description="GCVT N-terminal" evidence="4">
    <location>
        <begin position="428"/>
        <end position="706"/>
    </location>
</feature>
<feature type="domain" description="FAD dependent oxidoreductase" evidence="3">
    <location>
        <begin position="12"/>
        <end position="368"/>
    </location>
</feature>
<evidence type="ECO:0000259" key="3">
    <source>
        <dbReference type="Pfam" id="PF01266"/>
    </source>
</evidence>
<dbReference type="AlphaFoldDB" id="A0A0P1ENN0"/>
<feature type="domain" description="FAD dependent oxidoreductase central" evidence="6">
    <location>
        <begin position="371"/>
        <end position="426"/>
    </location>
</feature>
<evidence type="ECO:0000256" key="1">
    <source>
        <dbReference type="ARBA" id="ARBA00008609"/>
    </source>
</evidence>
<keyword evidence="7" id="KW-0489">Methyltransferase</keyword>
<dbReference type="SUPFAM" id="SSF101790">
    <property type="entry name" value="Aminomethyltransferase beta-barrel domain"/>
    <property type="match status" value="1"/>
</dbReference>
<dbReference type="GO" id="GO:0008168">
    <property type="term" value="F:methyltransferase activity"/>
    <property type="evidence" value="ECO:0007669"/>
    <property type="project" value="UniProtKB-KW"/>
</dbReference>
<dbReference type="GO" id="GO:0004047">
    <property type="term" value="F:aminomethyltransferase activity"/>
    <property type="evidence" value="ECO:0007669"/>
    <property type="project" value="UniProtKB-EC"/>
</dbReference>
<dbReference type="PANTHER" id="PTHR43757">
    <property type="entry name" value="AMINOMETHYLTRANSFERASE"/>
    <property type="match status" value="1"/>
</dbReference>
<dbReference type="SUPFAM" id="SSF103025">
    <property type="entry name" value="Folate-binding domain"/>
    <property type="match status" value="1"/>
</dbReference>
<dbReference type="EC" id="2.1.2.10" evidence="7"/>
<proteinExistence type="inferred from homology"/>
<dbReference type="Gene3D" id="3.30.70.1400">
    <property type="entry name" value="Aminomethyltransferase beta-barrel domains"/>
    <property type="match status" value="1"/>
</dbReference>
<keyword evidence="8" id="KW-1185">Reference proteome</keyword>
<dbReference type="Pfam" id="PF08669">
    <property type="entry name" value="GCV_T_C"/>
    <property type="match status" value="1"/>
</dbReference>
<dbReference type="Gene3D" id="2.40.30.110">
    <property type="entry name" value="Aminomethyltransferase beta-barrel domains"/>
    <property type="match status" value="1"/>
</dbReference>
<dbReference type="Gene3D" id="3.30.1360.120">
    <property type="entry name" value="Probable tRNA modification gtpase trme, domain 1"/>
    <property type="match status" value="1"/>
</dbReference>
<reference evidence="8" key="1">
    <citation type="submission" date="2015-09" db="EMBL/GenBank/DDBJ databases">
        <authorList>
            <person name="Rodrigo-Torres L."/>
            <person name="Arahal D.R."/>
        </authorList>
    </citation>
    <scope>NUCLEOTIDE SEQUENCE [LARGE SCALE GENOMIC DNA]</scope>
    <source>
        <strain evidence="8">CECT 4293</strain>
    </source>
</reference>
<name>A0A0P1ENN0_9RHOB</name>
<evidence type="ECO:0000256" key="2">
    <source>
        <dbReference type="ARBA" id="ARBA00023002"/>
    </source>
</evidence>
<gene>
    <name evidence="7" type="primary">gcvT_5</name>
    <name evidence="7" type="ORF">RUM4293_01932</name>
</gene>
<dbReference type="RefSeq" id="WP_058273085.1">
    <property type="nucleotide sequence ID" value="NZ_CYPS01000033.1"/>
</dbReference>
<protein>
    <submittedName>
        <fullName evidence="7">Aminomethyltransferase</fullName>
        <ecNumber evidence="7">2.1.2.10</ecNumber>
    </submittedName>
</protein>
<keyword evidence="7" id="KW-0808">Transferase</keyword>
<evidence type="ECO:0000313" key="7">
    <source>
        <dbReference type="EMBL" id="CUH43039.1"/>
    </source>
</evidence>
<dbReference type="InterPro" id="IPR006222">
    <property type="entry name" value="GCVT_N"/>
</dbReference>
<dbReference type="SUPFAM" id="SSF51905">
    <property type="entry name" value="FAD/NAD(P)-binding domain"/>
    <property type="match status" value="1"/>
</dbReference>
<dbReference type="Pfam" id="PF01571">
    <property type="entry name" value="GCV_T"/>
    <property type="match status" value="1"/>
</dbReference>
<feature type="domain" description="Aminomethyltransferase C-terminal" evidence="5">
    <location>
        <begin position="728"/>
        <end position="811"/>
    </location>
</feature>
<evidence type="ECO:0000313" key="8">
    <source>
        <dbReference type="Proteomes" id="UP000050786"/>
    </source>
</evidence>
<dbReference type="Pfam" id="PF01266">
    <property type="entry name" value="DAO"/>
    <property type="match status" value="1"/>
</dbReference>
<dbReference type="InterPro" id="IPR027266">
    <property type="entry name" value="TrmE/GcvT-like"/>
</dbReference>
<dbReference type="SUPFAM" id="SSF54373">
    <property type="entry name" value="FAD-linked reductases, C-terminal domain"/>
    <property type="match status" value="1"/>
</dbReference>
<dbReference type="InterPro" id="IPR028896">
    <property type="entry name" value="GcvT/YgfZ/DmdA"/>
</dbReference>
<dbReference type="InterPro" id="IPR036188">
    <property type="entry name" value="FAD/NAD-bd_sf"/>
</dbReference>
<dbReference type="GO" id="GO:0032259">
    <property type="term" value="P:methylation"/>
    <property type="evidence" value="ECO:0007669"/>
    <property type="project" value="UniProtKB-KW"/>
</dbReference>
<sequence>MADTLPTHAQTIIIGGGSIGANTAYHLTKLGHTDVVVLEQGQLTSGTTWHAAGLIVAGLLKSEAECAIYTHGRDLYANLEKETGISTGFRDVGYLQIATNEERLHEMRRVAAFMRRFGINNHEVSVKEAQDMFPIGDLSDVVGAFLIPEDGRANPVDVTMSLTKGAKNRGARFFEGVRVEEILAKNGAATGVRTASGHTFTAENVVICGGMWSRQLGAKHGVSLPLQAAEHYYLITESIPGLPRDLPVLEDPSTYTYYREEVGGMMLGLFEPGAAAWKLDGIPDEWQFGEIEPDWERVGPDLEKAYSRVPDTMNYGVKKLFCGPESFTPDLAPLVGPTPELRNLWVACGMNSLGILNGAGTGMVLAHWMVDGIPPIDVTGINVNRFSREMATPAFRRDRTPELLEKLFGQHYHNENYKTARNVKRSVLYDRLKEAGAFFGEGNGWEQPDWFAPTPEQAKIEKYSWYRQNWYEWHAEEHKAAREDVIVMDMTSMACFSVEGPDACSLLSRLSCNEVDVESGRVVYTAWVNERGGFEADLTVTRLSDQKFWVIVGENSAGHTEMRMRRHILDDDNVVITDITAGRCQINVHGPKSRELLSRISGADLSDEGFPFMTAREIDIGYAVVMAYRVTFVGELGWELHVPATQAVQTYDLIMDAGRDLGIRNAGMQTLNSLRLEKAYRDFGIDVDNTDNPIEAGLGFAVKLDKPGGFIGREALAAIKAKGTPKNRMLQFLLKDPEPLMYGNEMIYLNGKEVGYIQVGGYGHALGAAVGIGFAEICEPLTADVVATGQWQIEIADEKYDATASLKPLYDPDMRKIKC</sequence>